<gene>
    <name evidence="2" type="ORF">ALEPTO_LOCUS7178</name>
</gene>
<proteinExistence type="predicted"/>
<protein>
    <submittedName>
        <fullName evidence="2">6162_t:CDS:1</fullName>
    </submittedName>
</protein>
<comment type="caution">
    <text evidence="2">The sequence shown here is derived from an EMBL/GenBank/DDBJ whole genome shotgun (WGS) entry which is preliminary data.</text>
</comment>
<name>A0A9N9BTG2_9GLOM</name>
<dbReference type="EMBL" id="CAJVPS010002926">
    <property type="protein sequence ID" value="CAG8579164.1"/>
    <property type="molecule type" value="Genomic_DNA"/>
</dbReference>
<feature type="compositionally biased region" description="Basic and acidic residues" evidence="1">
    <location>
        <begin position="134"/>
        <end position="148"/>
    </location>
</feature>
<sequence length="157" mass="18321">LQTYRKQLPKKLIKENYQITTPSFQKKISRKQLQTHQRKLTENSSNSGEKLPEKTPNLVKKFLEKQLKVQNLPGNSSKPTKKIIRESSKPIEPYQRTAPNPGKKLPENSSKSDEEIIRKQLQIWRKKISKKSSKSGEENYYKSSEETNRNLLEAEIN</sequence>
<dbReference type="AlphaFoldDB" id="A0A9N9BTG2"/>
<organism evidence="2 3">
    <name type="scientific">Ambispora leptoticha</name>
    <dbReference type="NCBI Taxonomy" id="144679"/>
    <lineage>
        <taxon>Eukaryota</taxon>
        <taxon>Fungi</taxon>
        <taxon>Fungi incertae sedis</taxon>
        <taxon>Mucoromycota</taxon>
        <taxon>Glomeromycotina</taxon>
        <taxon>Glomeromycetes</taxon>
        <taxon>Archaeosporales</taxon>
        <taxon>Ambisporaceae</taxon>
        <taxon>Ambispora</taxon>
    </lineage>
</organism>
<dbReference type="Proteomes" id="UP000789508">
    <property type="component" value="Unassembled WGS sequence"/>
</dbReference>
<feature type="compositionally biased region" description="Polar residues" evidence="1">
    <location>
        <begin position="24"/>
        <end position="35"/>
    </location>
</feature>
<evidence type="ECO:0000313" key="2">
    <source>
        <dbReference type="EMBL" id="CAG8579164.1"/>
    </source>
</evidence>
<keyword evidence="3" id="KW-1185">Reference proteome</keyword>
<feature type="compositionally biased region" description="Polar residues" evidence="1">
    <location>
        <begin position="68"/>
        <end position="78"/>
    </location>
</feature>
<evidence type="ECO:0000313" key="3">
    <source>
        <dbReference type="Proteomes" id="UP000789508"/>
    </source>
</evidence>
<feature type="region of interest" description="Disordered" evidence="1">
    <location>
        <begin position="128"/>
        <end position="157"/>
    </location>
</feature>
<feature type="non-terminal residue" evidence="2">
    <location>
        <position position="157"/>
    </location>
</feature>
<evidence type="ECO:0000256" key="1">
    <source>
        <dbReference type="SAM" id="MobiDB-lite"/>
    </source>
</evidence>
<feature type="compositionally biased region" description="Basic and acidic residues" evidence="1">
    <location>
        <begin position="104"/>
        <end position="116"/>
    </location>
</feature>
<accession>A0A9N9BTG2</accession>
<feature type="region of interest" description="Disordered" evidence="1">
    <location>
        <begin position="24"/>
        <end position="116"/>
    </location>
</feature>
<reference evidence="2" key="1">
    <citation type="submission" date="2021-06" db="EMBL/GenBank/DDBJ databases">
        <authorList>
            <person name="Kallberg Y."/>
            <person name="Tangrot J."/>
            <person name="Rosling A."/>
        </authorList>
    </citation>
    <scope>NUCLEOTIDE SEQUENCE</scope>
    <source>
        <strain evidence="2">FL130A</strain>
    </source>
</reference>